<name>A0A6J4UMN0_9BACT</name>
<evidence type="ECO:0000313" key="2">
    <source>
        <dbReference type="EMBL" id="CAA9551816.1"/>
    </source>
</evidence>
<proteinExistence type="predicted"/>
<feature type="compositionally biased region" description="Basic residues" evidence="1">
    <location>
        <begin position="64"/>
        <end position="76"/>
    </location>
</feature>
<accession>A0A6J4UMN0</accession>
<gene>
    <name evidence="2" type="ORF">AVDCRST_MAG19-770</name>
</gene>
<dbReference type="AlphaFoldDB" id="A0A6J4UMN0"/>
<feature type="compositionally biased region" description="Basic residues" evidence="1">
    <location>
        <begin position="97"/>
        <end position="113"/>
    </location>
</feature>
<organism evidence="2">
    <name type="scientific">uncultured Thermomicrobiales bacterium</name>
    <dbReference type="NCBI Taxonomy" id="1645740"/>
    <lineage>
        <taxon>Bacteria</taxon>
        <taxon>Pseudomonadati</taxon>
        <taxon>Thermomicrobiota</taxon>
        <taxon>Thermomicrobia</taxon>
        <taxon>Thermomicrobiales</taxon>
        <taxon>environmental samples</taxon>
    </lineage>
</organism>
<evidence type="ECO:0000256" key="1">
    <source>
        <dbReference type="SAM" id="MobiDB-lite"/>
    </source>
</evidence>
<feature type="compositionally biased region" description="Basic residues" evidence="1">
    <location>
        <begin position="171"/>
        <end position="195"/>
    </location>
</feature>
<feature type="compositionally biased region" description="Basic residues" evidence="1">
    <location>
        <begin position="41"/>
        <end position="56"/>
    </location>
</feature>
<protein>
    <submittedName>
        <fullName evidence="2">Permease of the drug/metabolite transporter (DMT) superfamily</fullName>
    </submittedName>
</protein>
<feature type="compositionally biased region" description="Basic and acidic residues" evidence="1">
    <location>
        <begin position="157"/>
        <end position="170"/>
    </location>
</feature>
<feature type="non-terminal residue" evidence="2">
    <location>
        <position position="205"/>
    </location>
</feature>
<feature type="non-terminal residue" evidence="2">
    <location>
        <position position="1"/>
    </location>
</feature>
<feature type="compositionally biased region" description="Low complexity" evidence="1">
    <location>
        <begin position="125"/>
        <end position="149"/>
    </location>
</feature>
<feature type="region of interest" description="Disordered" evidence="1">
    <location>
        <begin position="1"/>
        <end position="205"/>
    </location>
</feature>
<sequence length="205" mass="22089">GARAVGPVGRGCSHRRRGDVGGQGRRHRARGRPAAVPVRGRPPRLRPRPAHPRRPLGRAGRGGGARRARPRARRDRRGGGESARGSPDRAGAGPRGLQRRRPDRRRRPHRRIGPARLGEPAPLPADVAAGPARARRALPAVRVAAPAGGARRRPRRAERGVADRGADPGHRARLGRTRRRARARGSGGRCHRRPPIRPAPASDLV</sequence>
<dbReference type="EMBL" id="CADCWL010000036">
    <property type="protein sequence ID" value="CAA9551816.1"/>
    <property type="molecule type" value="Genomic_DNA"/>
</dbReference>
<reference evidence="2" key="1">
    <citation type="submission" date="2020-02" db="EMBL/GenBank/DDBJ databases">
        <authorList>
            <person name="Meier V. D."/>
        </authorList>
    </citation>
    <scope>NUCLEOTIDE SEQUENCE</scope>
    <source>
        <strain evidence="2">AVDCRST_MAG19</strain>
    </source>
</reference>